<dbReference type="SMART" id="SM00028">
    <property type="entry name" value="TPR"/>
    <property type="match status" value="5"/>
</dbReference>
<keyword evidence="2 3" id="KW-0802">TPR repeat</keyword>
<keyword evidence="1" id="KW-0677">Repeat</keyword>
<evidence type="ECO:0000256" key="3">
    <source>
        <dbReference type="PROSITE-ProRule" id="PRU00339"/>
    </source>
</evidence>
<dbReference type="Pfam" id="PF13371">
    <property type="entry name" value="TPR_9"/>
    <property type="match status" value="1"/>
</dbReference>
<sequence>MARTCRLCGDPAAARDAADRACACAPVTVDALQERAAALAALGLESDAERAFAAVVSRCPDHPAALSNHGAALFALTRLDEAREVLTRSVGLAPDAAESWVNLGLVEMALGHLGAAAEALERAVALRPDDPRIRLNQATLFMEYGRLDEASAVYDAILDRTGLERADAARARFNRATVRLAQGDWHRGWEDFEARHALLPEGTTHLPDWDGSAGAGRVLVEAEQGLGDQIQFLRAIPAAARRVPLCLIVAGPLRRLVRDWLRVEGLATRVSVPDGVPDQCVARCALGSLTGRLEQTEPPIFVPYLGSHRVRVRSGVLRVGLCWGGNPSYRFDRRRSIDPALLACLQTVDHVRFVSLQYGVTTLPFAMEQPPFDDFASLRDIISGLDLVISVDTAVAHLAGAMGCPVWLLNRFGGDWRWFPALRSDGRSVWYPSLRIWPVETPVEPRVAWTGLLRDVGEALTRLAEP</sequence>
<keyword evidence="5" id="KW-1185">Reference proteome</keyword>
<organism evidence="4 5">
    <name type="scientific">Ameyamaea chiangmaiensis</name>
    <dbReference type="NCBI Taxonomy" id="442969"/>
    <lineage>
        <taxon>Bacteria</taxon>
        <taxon>Pseudomonadati</taxon>
        <taxon>Pseudomonadota</taxon>
        <taxon>Alphaproteobacteria</taxon>
        <taxon>Acetobacterales</taxon>
        <taxon>Acetobacteraceae</taxon>
        <taxon>Ameyamaea</taxon>
    </lineage>
</organism>
<dbReference type="InterPro" id="IPR050498">
    <property type="entry name" value="Ycf3"/>
</dbReference>
<dbReference type="AlphaFoldDB" id="A0A850PIK9"/>
<evidence type="ECO:0000313" key="5">
    <source>
        <dbReference type="Proteomes" id="UP000585665"/>
    </source>
</evidence>
<accession>A0A850PIK9</accession>
<comment type="caution">
    <text evidence="4">The sequence shown here is derived from an EMBL/GenBank/DDBJ whole genome shotgun (WGS) entry which is preliminary data.</text>
</comment>
<protein>
    <submittedName>
        <fullName evidence="4">Tetratricopeptide repeat protein</fullName>
    </submittedName>
</protein>
<name>A0A850PIK9_9PROT</name>
<dbReference type="InterPro" id="IPR019734">
    <property type="entry name" value="TPR_rpt"/>
</dbReference>
<proteinExistence type="predicted"/>
<dbReference type="Gene3D" id="1.25.40.10">
    <property type="entry name" value="Tetratricopeptide repeat domain"/>
    <property type="match status" value="1"/>
</dbReference>
<evidence type="ECO:0000256" key="1">
    <source>
        <dbReference type="ARBA" id="ARBA00022737"/>
    </source>
</evidence>
<dbReference type="PANTHER" id="PTHR44858">
    <property type="entry name" value="TETRATRICOPEPTIDE REPEAT PROTEIN 6"/>
    <property type="match status" value="1"/>
</dbReference>
<evidence type="ECO:0000313" key="4">
    <source>
        <dbReference type="EMBL" id="NVN41642.1"/>
    </source>
</evidence>
<gene>
    <name evidence="4" type="ORF">HUK82_13865</name>
</gene>
<dbReference type="EMBL" id="JABXXR010000158">
    <property type="protein sequence ID" value="NVN41642.1"/>
    <property type="molecule type" value="Genomic_DNA"/>
</dbReference>
<dbReference type="SUPFAM" id="SSF48452">
    <property type="entry name" value="TPR-like"/>
    <property type="match status" value="1"/>
</dbReference>
<dbReference type="PROSITE" id="PS50005">
    <property type="entry name" value="TPR"/>
    <property type="match status" value="1"/>
</dbReference>
<dbReference type="SUPFAM" id="SSF53756">
    <property type="entry name" value="UDP-Glycosyltransferase/glycogen phosphorylase"/>
    <property type="match status" value="1"/>
</dbReference>
<dbReference type="PANTHER" id="PTHR44858:SF1">
    <property type="entry name" value="UDP-N-ACETYLGLUCOSAMINE--PEPTIDE N-ACETYLGLUCOSAMINYLTRANSFERASE SPINDLY-RELATED"/>
    <property type="match status" value="1"/>
</dbReference>
<reference evidence="4 5" key="1">
    <citation type="submission" date="2020-06" db="EMBL/GenBank/DDBJ databases">
        <title>Description of novel acetic acid bacteria.</title>
        <authorList>
            <person name="Sombolestani A."/>
        </authorList>
    </citation>
    <scope>NUCLEOTIDE SEQUENCE [LARGE SCALE GENOMIC DNA]</scope>
    <source>
        <strain evidence="4 5">LMG 27010</strain>
    </source>
</reference>
<feature type="repeat" description="TPR" evidence="3">
    <location>
        <begin position="97"/>
        <end position="130"/>
    </location>
</feature>
<dbReference type="Proteomes" id="UP000585665">
    <property type="component" value="Unassembled WGS sequence"/>
</dbReference>
<dbReference type="InterPro" id="IPR011990">
    <property type="entry name" value="TPR-like_helical_dom_sf"/>
</dbReference>
<dbReference type="Gene3D" id="3.40.50.2000">
    <property type="entry name" value="Glycogen Phosphorylase B"/>
    <property type="match status" value="1"/>
</dbReference>
<evidence type="ECO:0000256" key="2">
    <source>
        <dbReference type="ARBA" id="ARBA00022803"/>
    </source>
</evidence>